<dbReference type="RefSeq" id="WP_302715297.1">
    <property type="nucleotide sequence ID" value="NZ_JAULRT010000062.1"/>
</dbReference>
<evidence type="ECO:0008006" key="3">
    <source>
        <dbReference type="Google" id="ProtNLM"/>
    </source>
</evidence>
<keyword evidence="2" id="KW-1185">Reference proteome</keyword>
<accession>A0ABT8TJ27</accession>
<reference evidence="1" key="1">
    <citation type="submission" date="2023-07" db="EMBL/GenBank/DDBJ databases">
        <title>Gilvimarinus algae sp. nov., isolated from the surface of Kelp.</title>
        <authorList>
            <person name="Sun Y.Y."/>
            <person name="Gong Y."/>
            <person name="Du Z.J."/>
        </authorList>
    </citation>
    <scope>NUCLEOTIDE SEQUENCE</scope>
    <source>
        <strain evidence="1">SDUM040014</strain>
    </source>
</reference>
<dbReference type="InterPro" id="IPR009045">
    <property type="entry name" value="Zn_M74/Hedgehog-like"/>
</dbReference>
<gene>
    <name evidence="1" type="ORF">QWI16_17895</name>
</gene>
<evidence type="ECO:0000313" key="1">
    <source>
        <dbReference type="EMBL" id="MDO3384060.1"/>
    </source>
</evidence>
<dbReference type="SUPFAM" id="SSF55166">
    <property type="entry name" value="Hedgehog/DD-peptidase"/>
    <property type="match status" value="1"/>
</dbReference>
<organism evidence="1 2">
    <name type="scientific">Gilvimarinus algae</name>
    <dbReference type="NCBI Taxonomy" id="3058037"/>
    <lineage>
        <taxon>Bacteria</taxon>
        <taxon>Pseudomonadati</taxon>
        <taxon>Pseudomonadota</taxon>
        <taxon>Gammaproteobacteria</taxon>
        <taxon>Cellvibrionales</taxon>
        <taxon>Cellvibrionaceae</taxon>
        <taxon>Gilvimarinus</taxon>
    </lineage>
</organism>
<name>A0ABT8TJ27_9GAMM</name>
<dbReference type="Proteomes" id="UP001168380">
    <property type="component" value="Unassembled WGS sequence"/>
</dbReference>
<dbReference type="EMBL" id="JAULRT010000062">
    <property type="protein sequence ID" value="MDO3384060.1"/>
    <property type="molecule type" value="Genomic_DNA"/>
</dbReference>
<proteinExistence type="predicted"/>
<protein>
    <recommendedName>
        <fullName evidence="3">Peptidase M15</fullName>
    </recommendedName>
</protein>
<sequence>MLCPVDNPKQLETKLDKLGRVRLSKSFFMRDMLYSTIAQAYGLVNIPDHPEVAIEAGKGLCENLLEPMQQQLGPIAIRSAYRSPAVNELGNREGLNCASNEKNYAHHIWDYKDADGYLGATATVVVPSFIDYFETTGDWTALAWWIHDHLPNYASLYFFPKYAAFNIRWSENPNTTQSIKSYVTNPHTGDKKALVQNGDVQRDFNREHVYRPWLDSRNR</sequence>
<evidence type="ECO:0000313" key="2">
    <source>
        <dbReference type="Proteomes" id="UP001168380"/>
    </source>
</evidence>
<comment type="caution">
    <text evidence="1">The sequence shown here is derived from an EMBL/GenBank/DDBJ whole genome shotgun (WGS) entry which is preliminary data.</text>
</comment>